<evidence type="ECO:0000256" key="5">
    <source>
        <dbReference type="PROSITE-ProRule" id="PRU00277"/>
    </source>
</evidence>
<organism evidence="9 10">
    <name type="scientific">Chitinophaga rhizophila</name>
    <dbReference type="NCBI Taxonomy" id="2866212"/>
    <lineage>
        <taxon>Bacteria</taxon>
        <taxon>Pseudomonadati</taxon>
        <taxon>Bacteroidota</taxon>
        <taxon>Chitinophagia</taxon>
        <taxon>Chitinophagales</taxon>
        <taxon>Chitinophagaceae</taxon>
        <taxon>Chitinophaga</taxon>
    </lineage>
</organism>
<dbReference type="PROSITE" id="PS50059">
    <property type="entry name" value="FKBP_PPIASE"/>
    <property type="match status" value="1"/>
</dbReference>
<feature type="domain" description="PPIase FKBP-type" evidence="8">
    <location>
        <begin position="82"/>
        <end position="165"/>
    </location>
</feature>
<keyword evidence="10" id="KW-1185">Reference proteome</keyword>
<evidence type="ECO:0000313" key="9">
    <source>
        <dbReference type="EMBL" id="MBW8684872.1"/>
    </source>
</evidence>
<keyword evidence="3 5" id="KW-0697">Rotamase</keyword>
<dbReference type="PROSITE" id="PS51257">
    <property type="entry name" value="PROKAR_LIPOPROTEIN"/>
    <property type="match status" value="1"/>
</dbReference>
<protein>
    <recommendedName>
        <fullName evidence="6">Peptidyl-prolyl cis-trans isomerase</fullName>
        <ecNumber evidence="6">5.2.1.8</ecNumber>
    </recommendedName>
</protein>
<dbReference type="InterPro" id="IPR046357">
    <property type="entry name" value="PPIase_dom_sf"/>
</dbReference>
<feature type="chain" id="PRO_5046229766" description="Peptidyl-prolyl cis-trans isomerase" evidence="7">
    <location>
        <begin position="23"/>
        <end position="168"/>
    </location>
</feature>
<dbReference type="GO" id="GO:0003755">
    <property type="term" value="F:peptidyl-prolyl cis-trans isomerase activity"/>
    <property type="evidence" value="ECO:0007669"/>
    <property type="project" value="UniProtKB-EC"/>
</dbReference>
<comment type="catalytic activity">
    <reaction evidence="1 5 6">
        <text>[protein]-peptidylproline (omega=180) = [protein]-peptidylproline (omega=0)</text>
        <dbReference type="Rhea" id="RHEA:16237"/>
        <dbReference type="Rhea" id="RHEA-COMP:10747"/>
        <dbReference type="Rhea" id="RHEA-COMP:10748"/>
        <dbReference type="ChEBI" id="CHEBI:83833"/>
        <dbReference type="ChEBI" id="CHEBI:83834"/>
        <dbReference type="EC" id="5.2.1.8"/>
    </reaction>
</comment>
<evidence type="ECO:0000256" key="1">
    <source>
        <dbReference type="ARBA" id="ARBA00000971"/>
    </source>
</evidence>
<comment type="caution">
    <text evidence="9">The sequence shown here is derived from an EMBL/GenBank/DDBJ whole genome shotgun (WGS) entry which is preliminary data.</text>
</comment>
<dbReference type="SUPFAM" id="SSF54534">
    <property type="entry name" value="FKBP-like"/>
    <property type="match status" value="1"/>
</dbReference>
<sequence>MRKLSMRNLFLIGAALMMVVFAACSKDDGETYDPVPQFNRDVDSIKAYLKANTLTAIQDTATGIFYNISVPGNGKDTVKYRSTKVKTLYIGKLLSDVVFDSTTVTPREFAAGDVILGWQFALTKITKGGKIRVYLPSYYGYGRQAQTRIPANSPLIFDIELVDLTNPQ</sequence>
<evidence type="ECO:0000256" key="4">
    <source>
        <dbReference type="ARBA" id="ARBA00023235"/>
    </source>
</evidence>
<gene>
    <name evidence="9" type="ORF">K1Y79_11070</name>
</gene>
<dbReference type="Pfam" id="PF00254">
    <property type="entry name" value="FKBP_C"/>
    <property type="match status" value="1"/>
</dbReference>
<proteinExistence type="inferred from homology"/>
<dbReference type="Gene3D" id="3.10.50.40">
    <property type="match status" value="1"/>
</dbReference>
<dbReference type="RefSeq" id="WP_220250081.1">
    <property type="nucleotide sequence ID" value="NZ_JAICCF010000002.1"/>
</dbReference>
<evidence type="ECO:0000256" key="7">
    <source>
        <dbReference type="SAM" id="SignalP"/>
    </source>
</evidence>
<name>A0ABS7GDX9_9BACT</name>
<dbReference type="EMBL" id="JAICCF010000002">
    <property type="protein sequence ID" value="MBW8684872.1"/>
    <property type="molecule type" value="Genomic_DNA"/>
</dbReference>
<evidence type="ECO:0000259" key="8">
    <source>
        <dbReference type="PROSITE" id="PS50059"/>
    </source>
</evidence>
<evidence type="ECO:0000256" key="6">
    <source>
        <dbReference type="RuleBase" id="RU003915"/>
    </source>
</evidence>
<dbReference type="Proteomes" id="UP000812961">
    <property type="component" value="Unassembled WGS sequence"/>
</dbReference>
<comment type="similarity">
    <text evidence="2 6">Belongs to the FKBP-type PPIase family.</text>
</comment>
<keyword evidence="4 5" id="KW-0413">Isomerase</keyword>
<evidence type="ECO:0000313" key="10">
    <source>
        <dbReference type="Proteomes" id="UP000812961"/>
    </source>
</evidence>
<dbReference type="EC" id="5.2.1.8" evidence="6"/>
<evidence type="ECO:0000256" key="2">
    <source>
        <dbReference type="ARBA" id="ARBA00006577"/>
    </source>
</evidence>
<feature type="signal peptide" evidence="7">
    <location>
        <begin position="1"/>
        <end position="22"/>
    </location>
</feature>
<dbReference type="InterPro" id="IPR001179">
    <property type="entry name" value="PPIase_FKBP_dom"/>
</dbReference>
<keyword evidence="7" id="KW-0732">Signal</keyword>
<reference evidence="9 10" key="1">
    <citation type="submission" date="2021-08" db="EMBL/GenBank/DDBJ databases">
        <title>The genome sequence of Chitinophaga sp. B61.</title>
        <authorList>
            <person name="Zhang X."/>
        </authorList>
    </citation>
    <scope>NUCLEOTIDE SEQUENCE [LARGE SCALE GENOMIC DNA]</scope>
    <source>
        <strain evidence="9 10">B61</strain>
    </source>
</reference>
<dbReference type="PANTHER" id="PTHR43811:SF19">
    <property type="entry name" value="39 KDA FK506-BINDING NUCLEAR PROTEIN"/>
    <property type="match status" value="1"/>
</dbReference>
<dbReference type="PANTHER" id="PTHR43811">
    <property type="entry name" value="FKBP-TYPE PEPTIDYL-PROLYL CIS-TRANS ISOMERASE FKPA"/>
    <property type="match status" value="1"/>
</dbReference>
<accession>A0ABS7GDX9</accession>
<evidence type="ECO:0000256" key="3">
    <source>
        <dbReference type="ARBA" id="ARBA00023110"/>
    </source>
</evidence>